<dbReference type="EC" id="2.7.11.1" evidence="1"/>
<keyword evidence="14" id="KW-1185">Reference proteome</keyword>
<dbReference type="PANTHER" id="PTHR22983">
    <property type="entry name" value="PROTEIN KINASE RELATED"/>
    <property type="match status" value="1"/>
</dbReference>
<dbReference type="Gene3D" id="1.10.510.10">
    <property type="entry name" value="Transferase(Phosphotransferase) domain 1"/>
    <property type="match status" value="1"/>
</dbReference>
<evidence type="ECO:0000256" key="2">
    <source>
        <dbReference type="ARBA" id="ARBA00022527"/>
    </source>
</evidence>
<dbReference type="PROSITE" id="PS50011">
    <property type="entry name" value="PROTEIN_KINASE_DOM"/>
    <property type="match status" value="1"/>
</dbReference>
<dbReference type="InterPro" id="IPR016024">
    <property type="entry name" value="ARM-type_fold"/>
</dbReference>
<dbReference type="PROSITE" id="PS00108">
    <property type="entry name" value="PROTEIN_KINASE_ST"/>
    <property type="match status" value="1"/>
</dbReference>
<dbReference type="PANTHER" id="PTHR22983:SF6">
    <property type="entry name" value="SERINE_THREONINE-PROTEIN KINASE 36"/>
    <property type="match status" value="1"/>
</dbReference>
<dbReference type="SMART" id="SM00220">
    <property type="entry name" value="S_TKc"/>
    <property type="match status" value="1"/>
</dbReference>
<sequence>MERYHILELIGEGSFGKVYKGRKKYSGQVVALKFIPKVGRSEKELKNLQREIDIMRNLEHENIIKLLDSFATPKEVCVVTEYAEGELFQVLEDDGSLPEQQVRKIACQLVKALYYLHSHRILHRDMKPQNILLGKGGVVKLCDFGFARAMSINTLVLTSIKGTPLYMSPELVQEKPYDHNSDLWSVGCILYELFVGTPPFYTNSIFQLVNLICRDTVKWPENMSPDFQSFLQGLLTKDPNKRLSWPYLLRHPFVADGINAEAELERMSGDPEMFERPSNSASAEEKTAKTKGKKQGTIKKDGGNTEVRPSWIRKLQQQQEGKQQKGNEPKQGTKDKGKQEVKKKPSGNSIKKKPAPAKENGEKKQAKAKEDIDEKSRIAEEKAGDDDWEVQIEDKPAKADRIGHEISDDYDRETSVVEQVLAAAVKRREEISEKQGGNQYGGQEELDSEEEWDYLVEVTEQAASGNTSTLRNMSPTQETSISEQLMTDTAFTRKVQSALEGAAAQVLDGLLEGASRLRQILRVLRSLLTTACSSKVKVRFSISVGIPVDNIILITQLINKQGLSQQPWAVQVIVDVLNVATAFLKDSAFLPSSFSLLSCAKKFVGVLPALVKHIQDKELYLRQAVLECVQHMCKAMDTETATVEAEEFYDNLVTCDIKSVDCLITALVIESNVLQRLKGSSIGDSTSVKARVVHVQTVALTTLQTLVTSHNGSYGESSPKRNLACVVAKKLLQPSNEKCLEVLYLLLHHKLSSLCVLDFLAELCGVSRELSIHLSRHSNWMVSLTKFLSSCSGKHLDHKETCSVLLVLCSIVENSEDIPSEIIDCSDRVVSIFAGSDVFEIQALSATLLAKLLTSDPRLQTDQDDQILDGISAALARLPQRPLAFVGVREGLLDGIVTLLEHCVSQDAGSRLASQVVETFIWNNLWSAVGVVLSIAPAEAVVLSDLELLVEEENGVSVGAVQWRLMSYRGLEKVLDVTQLLFTKTPLQSIVKLVEPPTHAVSFLCKMLTSPFVEQFSKHLVVSKHEDKPEDREILKEITSKVIRIFYFPFATDVEEHLLHDTQSVLYQFRLVPILLEFAARFLPMEDLELAMGLVSRLVLSDEIFVTQLAKHVINNKAEPFLTSLVSADNPIPLLNDVIAILSHVARISSGYVTMVTQVLRTEQDSYEPLHHLLTHQNSAVVANACGMLGNILKHSSVFYSTLQRTSLLSSLLSCLKSDDSNVRKTASFAIGNAAYHSDSLYPALSPAVPLLVDLLTDSLARTRANAAGALGNMVRHSPLLYQQIIKAQAPHGVLDMACNDGHAEPQDAALKTLRLFCRNPRCRQVLVSLGIQQRLVRFLERSRMSGACSQQSSISSVPSTARTNDSVVSEHCVRILNKLKTRENET</sequence>
<keyword evidence="2" id="KW-0723">Serine/threonine-protein kinase</keyword>
<dbReference type="InterPro" id="IPR008271">
    <property type="entry name" value="Ser/Thr_kinase_AS"/>
</dbReference>
<evidence type="ECO:0000256" key="9">
    <source>
        <dbReference type="PROSITE-ProRule" id="PRU00103"/>
    </source>
</evidence>
<dbReference type="Pfam" id="PF00069">
    <property type="entry name" value="Pkinase"/>
    <property type="match status" value="1"/>
</dbReference>
<proteinExistence type="predicted"/>
<gene>
    <name evidence="13" type="ORF">PLOB_00019560</name>
</gene>
<evidence type="ECO:0000256" key="11">
    <source>
        <dbReference type="SAM" id="MobiDB-lite"/>
    </source>
</evidence>
<dbReference type="InterPro" id="IPR021133">
    <property type="entry name" value="HEAT_type_2"/>
</dbReference>
<keyword evidence="5" id="KW-0418">Kinase</keyword>
<keyword evidence="6 10" id="KW-0067">ATP-binding</keyword>
<evidence type="ECO:0000256" key="6">
    <source>
        <dbReference type="ARBA" id="ARBA00022840"/>
    </source>
</evidence>
<feature type="domain" description="Protein kinase" evidence="12">
    <location>
        <begin position="4"/>
        <end position="254"/>
    </location>
</feature>
<dbReference type="InterPro" id="IPR011989">
    <property type="entry name" value="ARM-like"/>
</dbReference>
<protein>
    <recommendedName>
        <fullName evidence="1">non-specific serine/threonine protein kinase</fullName>
        <ecNumber evidence="1">2.7.11.1</ecNumber>
    </recommendedName>
</protein>
<dbReference type="SUPFAM" id="SSF48371">
    <property type="entry name" value="ARM repeat"/>
    <property type="match status" value="2"/>
</dbReference>
<comment type="catalytic activity">
    <reaction evidence="7">
        <text>L-threonyl-[protein] + ATP = O-phospho-L-threonyl-[protein] + ADP + H(+)</text>
        <dbReference type="Rhea" id="RHEA:46608"/>
        <dbReference type="Rhea" id="RHEA-COMP:11060"/>
        <dbReference type="Rhea" id="RHEA-COMP:11605"/>
        <dbReference type="ChEBI" id="CHEBI:15378"/>
        <dbReference type="ChEBI" id="CHEBI:30013"/>
        <dbReference type="ChEBI" id="CHEBI:30616"/>
        <dbReference type="ChEBI" id="CHEBI:61977"/>
        <dbReference type="ChEBI" id="CHEBI:456216"/>
        <dbReference type="EC" id="2.7.11.1"/>
    </reaction>
</comment>
<name>A0ABN8NKW4_9CNID</name>
<dbReference type="CDD" id="cd14002">
    <property type="entry name" value="STKc_STK36"/>
    <property type="match status" value="1"/>
</dbReference>
<evidence type="ECO:0000256" key="7">
    <source>
        <dbReference type="ARBA" id="ARBA00047899"/>
    </source>
</evidence>
<reference evidence="13 14" key="1">
    <citation type="submission" date="2022-05" db="EMBL/GenBank/DDBJ databases">
        <authorList>
            <consortium name="Genoscope - CEA"/>
            <person name="William W."/>
        </authorList>
    </citation>
    <scope>NUCLEOTIDE SEQUENCE [LARGE SCALE GENOMIC DNA]</scope>
</reference>
<feature type="compositionally biased region" description="Basic and acidic residues" evidence="11">
    <location>
        <begin position="322"/>
        <end position="343"/>
    </location>
</feature>
<feature type="repeat" description="HEAT" evidence="9">
    <location>
        <begin position="606"/>
        <end position="644"/>
    </location>
</feature>
<dbReference type="Proteomes" id="UP001159405">
    <property type="component" value="Unassembled WGS sequence"/>
</dbReference>
<feature type="region of interest" description="Disordered" evidence="11">
    <location>
        <begin position="270"/>
        <end position="387"/>
    </location>
</feature>
<accession>A0ABN8NKW4</accession>
<comment type="catalytic activity">
    <reaction evidence="8">
        <text>L-seryl-[protein] + ATP = O-phospho-L-seryl-[protein] + ADP + H(+)</text>
        <dbReference type="Rhea" id="RHEA:17989"/>
        <dbReference type="Rhea" id="RHEA-COMP:9863"/>
        <dbReference type="Rhea" id="RHEA-COMP:11604"/>
        <dbReference type="ChEBI" id="CHEBI:15378"/>
        <dbReference type="ChEBI" id="CHEBI:29999"/>
        <dbReference type="ChEBI" id="CHEBI:30616"/>
        <dbReference type="ChEBI" id="CHEBI:83421"/>
        <dbReference type="ChEBI" id="CHEBI:456216"/>
        <dbReference type="EC" id="2.7.11.1"/>
    </reaction>
</comment>
<evidence type="ECO:0000256" key="10">
    <source>
        <dbReference type="PROSITE-ProRule" id="PRU10141"/>
    </source>
</evidence>
<dbReference type="InterPro" id="IPR011009">
    <property type="entry name" value="Kinase-like_dom_sf"/>
</dbReference>
<evidence type="ECO:0000256" key="1">
    <source>
        <dbReference type="ARBA" id="ARBA00012513"/>
    </source>
</evidence>
<dbReference type="InterPro" id="IPR017441">
    <property type="entry name" value="Protein_kinase_ATP_BS"/>
</dbReference>
<organism evidence="13 14">
    <name type="scientific">Porites lobata</name>
    <dbReference type="NCBI Taxonomy" id="104759"/>
    <lineage>
        <taxon>Eukaryota</taxon>
        <taxon>Metazoa</taxon>
        <taxon>Cnidaria</taxon>
        <taxon>Anthozoa</taxon>
        <taxon>Hexacorallia</taxon>
        <taxon>Scleractinia</taxon>
        <taxon>Fungiina</taxon>
        <taxon>Poritidae</taxon>
        <taxon>Porites</taxon>
    </lineage>
</organism>
<evidence type="ECO:0000259" key="12">
    <source>
        <dbReference type="PROSITE" id="PS50011"/>
    </source>
</evidence>
<keyword evidence="3" id="KW-0808">Transferase</keyword>
<evidence type="ECO:0000313" key="13">
    <source>
        <dbReference type="EMBL" id="CAH3111271.1"/>
    </source>
</evidence>
<dbReference type="PROSITE" id="PS50077">
    <property type="entry name" value="HEAT_REPEAT"/>
    <property type="match status" value="1"/>
</dbReference>
<feature type="compositionally biased region" description="Basic and acidic residues" evidence="11">
    <location>
        <begin position="359"/>
        <end position="382"/>
    </location>
</feature>
<evidence type="ECO:0000256" key="4">
    <source>
        <dbReference type="ARBA" id="ARBA00022741"/>
    </source>
</evidence>
<evidence type="ECO:0000256" key="3">
    <source>
        <dbReference type="ARBA" id="ARBA00022679"/>
    </source>
</evidence>
<dbReference type="PROSITE" id="PS00107">
    <property type="entry name" value="PROTEIN_KINASE_ATP"/>
    <property type="match status" value="1"/>
</dbReference>
<comment type="caution">
    <text evidence="13">The sequence shown here is derived from an EMBL/GenBank/DDBJ whole genome shotgun (WGS) entry which is preliminary data.</text>
</comment>
<evidence type="ECO:0000313" key="14">
    <source>
        <dbReference type="Proteomes" id="UP001159405"/>
    </source>
</evidence>
<dbReference type="InterPro" id="IPR000719">
    <property type="entry name" value="Prot_kinase_dom"/>
</dbReference>
<dbReference type="EMBL" id="CALNXK010000023">
    <property type="protein sequence ID" value="CAH3111271.1"/>
    <property type="molecule type" value="Genomic_DNA"/>
</dbReference>
<feature type="binding site" evidence="10">
    <location>
        <position position="33"/>
    </location>
    <ligand>
        <name>ATP</name>
        <dbReference type="ChEBI" id="CHEBI:30616"/>
    </ligand>
</feature>
<evidence type="ECO:0000256" key="8">
    <source>
        <dbReference type="ARBA" id="ARBA00048679"/>
    </source>
</evidence>
<dbReference type="Gene3D" id="1.25.10.10">
    <property type="entry name" value="Leucine-rich Repeat Variant"/>
    <property type="match status" value="2"/>
</dbReference>
<dbReference type="SUPFAM" id="SSF56112">
    <property type="entry name" value="Protein kinase-like (PK-like)"/>
    <property type="match status" value="1"/>
</dbReference>
<keyword evidence="4 10" id="KW-0547">Nucleotide-binding</keyword>
<evidence type="ECO:0000256" key="5">
    <source>
        <dbReference type="ARBA" id="ARBA00022777"/>
    </source>
</evidence>